<dbReference type="EMBL" id="JAWXRD010000037">
    <property type="protein sequence ID" value="MDX6041789.1"/>
    <property type="molecule type" value="Genomic_DNA"/>
</dbReference>
<evidence type="ECO:0008006" key="4">
    <source>
        <dbReference type="Google" id="ProtNLM"/>
    </source>
</evidence>
<evidence type="ECO:0000313" key="2">
    <source>
        <dbReference type="EMBL" id="MDX6041789.1"/>
    </source>
</evidence>
<dbReference type="Proteomes" id="UP001275664">
    <property type="component" value="Unassembled WGS sequence"/>
</dbReference>
<keyword evidence="1" id="KW-1133">Transmembrane helix</keyword>
<protein>
    <recommendedName>
        <fullName evidence="4">DUF1240 domain-containing protein</fullName>
    </recommendedName>
</protein>
<feature type="transmembrane region" description="Helical" evidence="1">
    <location>
        <begin position="92"/>
        <end position="117"/>
    </location>
</feature>
<reference evidence="2 3" key="1">
    <citation type="submission" date="2023-11" db="EMBL/GenBank/DDBJ databases">
        <title>Scandinavium wanjuensis sp. nov., isolated from lettuce South Korea.</title>
        <authorList>
            <person name="Park J."/>
            <person name="Park S."/>
            <person name="Oh K.K."/>
            <person name="Cho G.S."/>
            <person name="Franz C.M.A.P."/>
        </authorList>
    </citation>
    <scope>NUCLEOTIDE SEQUENCE [LARGE SCALE GENOMIC DNA]</scope>
    <source>
        <strain evidence="2 3">V105_6</strain>
    </source>
</reference>
<evidence type="ECO:0000256" key="1">
    <source>
        <dbReference type="SAM" id="Phobius"/>
    </source>
</evidence>
<feature type="transmembrane region" description="Helical" evidence="1">
    <location>
        <begin position="12"/>
        <end position="37"/>
    </location>
</feature>
<keyword evidence="1" id="KW-0812">Transmembrane</keyword>
<feature type="transmembrane region" description="Helical" evidence="1">
    <location>
        <begin position="57"/>
        <end position="80"/>
    </location>
</feature>
<name>A0ABU4QUI5_9ENTR</name>
<evidence type="ECO:0000313" key="3">
    <source>
        <dbReference type="Proteomes" id="UP001275664"/>
    </source>
</evidence>
<sequence>MKIKTPSILKKLPRLTLGMLLIITLVYFVDFIVDLPYRDIMPLVTGGDYFWFDGRRIALLSTVPAFIFVIGYTFISMFSENYHPSKKSHQRVGIFTMVIFLLFITINAIALFFYLYLAIFTPYKNCEDPKLKHYFVTDYAICKTIVNNEFN</sequence>
<dbReference type="RefSeq" id="WP_319786574.1">
    <property type="nucleotide sequence ID" value="NZ_JAWXRD010000037.1"/>
</dbReference>
<keyword evidence="3" id="KW-1185">Reference proteome</keyword>
<organism evidence="2 3">
    <name type="scientific">Scandinavium lactucae</name>
    <dbReference type="NCBI Taxonomy" id="3095028"/>
    <lineage>
        <taxon>Bacteria</taxon>
        <taxon>Pseudomonadati</taxon>
        <taxon>Pseudomonadota</taxon>
        <taxon>Gammaproteobacteria</taxon>
        <taxon>Enterobacterales</taxon>
        <taxon>Enterobacteriaceae</taxon>
        <taxon>Scandinavium</taxon>
    </lineage>
</organism>
<comment type="caution">
    <text evidence="2">The sequence shown here is derived from an EMBL/GenBank/DDBJ whole genome shotgun (WGS) entry which is preliminary data.</text>
</comment>
<accession>A0ABU4QUI5</accession>
<keyword evidence="1" id="KW-0472">Membrane</keyword>
<gene>
    <name evidence="2" type="ORF">SIK69_16495</name>
</gene>
<proteinExistence type="predicted"/>